<dbReference type="Proteomes" id="UP000019364">
    <property type="component" value="Unassembled WGS sequence"/>
</dbReference>
<evidence type="ECO:0008006" key="3">
    <source>
        <dbReference type="Google" id="ProtNLM"/>
    </source>
</evidence>
<sequence length="102" mass="11939">MTLDQYRKMADEVGGEIGKAMQELINELTEARDIISGMKHPSVLGSKELAEYLEVDPKNLHHSRKTKFFPEPDFFAGNRPCWFLPTIQIYQNKVDEWRKKQK</sequence>
<proteinExistence type="predicted"/>
<dbReference type="OrthoDB" id="2653767at2"/>
<reference evidence="1 2" key="1">
    <citation type="journal article" date="2014" name="Genome Announc.">
        <title>Draft Genome Sequence of Paenibacillus pini JCM 16418T, Isolated from the Rhizosphere of Pine Tree.</title>
        <authorList>
            <person name="Yuki M."/>
            <person name="Oshima K."/>
            <person name="Suda W."/>
            <person name="Oshida Y."/>
            <person name="Kitamura K."/>
            <person name="Iida Y."/>
            <person name="Hattori M."/>
            <person name="Ohkuma M."/>
        </authorList>
    </citation>
    <scope>NUCLEOTIDE SEQUENCE [LARGE SCALE GENOMIC DNA]</scope>
    <source>
        <strain evidence="1 2">JCM 16418</strain>
    </source>
</reference>
<comment type="caution">
    <text evidence="1">The sequence shown here is derived from an EMBL/GenBank/DDBJ whole genome shotgun (WGS) entry which is preliminary data.</text>
</comment>
<evidence type="ECO:0000313" key="1">
    <source>
        <dbReference type="EMBL" id="GAF07984.1"/>
    </source>
</evidence>
<name>W7Z040_9BACL</name>
<dbReference type="EMBL" id="BAVZ01000005">
    <property type="protein sequence ID" value="GAF07984.1"/>
    <property type="molecule type" value="Genomic_DNA"/>
</dbReference>
<gene>
    <name evidence="1" type="ORF">JCM16418_2018</name>
</gene>
<accession>W7Z040</accession>
<evidence type="ECO:0000313" key="2">
    <source>
        <dbReference type="Proteomes" id="UP000019364"/>
    </source>
</evidence>
<keyword evidence="2" id="KW-1185">Reference proteome</keyword>
<dbReference type="RefSeq" id="WP_036647987.1">
    <property type="nucleotide sequence ID" value="NZ_BAVZ01000005.1"/>
</dbReference>
<dbReference type="STRING" id="1236976.JCM16418_2018"/>
<protein>
    <recommendedName>
        <fullName evidence="3">Phage protein</fullName>
    </recommendedName>
</protein>
<organism evidence="1 2">
    <name type="scientific">Paenibacillus pini JCM 16418</name>
    <dbReference type="NCBI Taxonomy" id="1236976"/>
    <lineage>
        <taxon>Bacteria</taxon>
        <taxon>Bacillati</taxon>
        <taxon>Bacillota</taxon>
        <taxon>Bacilli</taxon>
        <taxon>Bacillales</taxon>
        <taxon>Paenibacillaceae</taxon>
        <taxon>Paenibacillus</taxon>
    </lineage>
</organism>
<dbReference type="AlphaFoldDB" id="W7Z040"/>